<keyword evidence="4" id="KW-1185">Reference proteome</keyword>
<dbReference type="InterPro" id="IPR015050">
    <property type="entry name" value="BofC_C"/>
</dbReference>
<dbReference type="Gene3D" id="3.30.70.1740">
    <property type="entry name" value="Bypass-of-forespore C, C-terminal domain"/>
    <property type="match status" value="1"/>
</dbReference>
<proteinExistence type="predicted"/>
<sequence>MLLFRVLKEIKKKLKRKRRHVWSLGIGAAVFALATLAGSMGAYAIVKSWSNAVQGDAIAVFSASDKLGFGPGYGDANRDKTIAVLRERKEDVELVLHRTYLCGEETRKLGTHSAEEAYNLLLAHREWDASLTVGGKVTLTEDVDDLSPQCRKTAYIGVDQEGNLSLFNGPPQKDKVVRTFFQLDVKTLQTSLTQEKLEELMRGIRVSDKDEYNSVISTFSDYARMKSQGVLSPAE</sequence>
<feature type="domain" description="Bypass of forespore C C-terminal" evidence="2">
    <location>
        <begin position="144"/>
        <end position="220"/>
    </location>
</feature>
<evidence type="ECO:0000313" key="3">
    <source>
        <dbReference type="EMBL" id="MFC5529263.1"/>
    </source>
</evidence>
<dbReference type="RefSeq" id="WP_378111135.1">
    <property type="nucleotide sequence ID" value="NZ_JBHSNC010000024.1"/>
</dbReference>
<dbReference type="InterPro" id="IPR038117">
    <property type="entry name" value="BofC_C_sf"/>
</dbReference>
<gene>
    <name evidence="3" type="ORF">ACFPQ4_07355</name>
</gene>
<comment type="caution">
    <text evidence="3">The sequence shown here is derived from an EMBL/GenBank/DDBJ whole genome shotgun (WGS) entry which is preliminary data.</text>
</comment>
<reference evidence="4" key="1">
    <citation type="journal article" date="2019" name="Int. J. Syst. Evol. Microbiol.">
        <title>The Global Catalogue of Microorganisms (GCM) 10K type strain sequencing project: providing services to taxonomists for standard genome sequencing and annotation.</title>
        <authorList>
            <consortium name="The Broad Institute Genomics Platform"/>
            <consortium name="The Broad Institute Genome Sequencing Center for Infectious Disease"/>
            <person name="Wu L."/>
            <person name="Ma J."/>
        </authorList>
    </citation>
    <scope>NUCLEOTIDE SEQUENCE [LARGE SCALE GENOMIC DNA]</scope>
    <source>
        <strain evidence="4">CGMCC 1.18578</strain>
    </source>
</reference>
<keyword evidence="1" id="KW-0472">Membrane</keyword>
<dbReference type="Proteomes" id="UP001596108">
    <property type="component" value="Unassembled WGS sequence"/>
</dbReference>
<accession>A0ABW0QWZ6</accession>
<name>A0ABW0QWZ6_9BACL</name>
<evidence type="ECO:0000313" key="4">
    <source>
        <dbReference type="Proteomes" id="UP001596108"/>
    </source>
</evidence>
<keyword evidence="1" id="KW-1133">Transmembrane helix</keyword>
<dbReference type="Pfam" id="PF08955">
    <property type="entry name" value="BofC_C"/>
    <property type="match status" value="1"/>
</dbReference>
<keyword evidence="1" id="KW-0812">Transmembrane</keyword>
<protein>
    <submittedName>
        <fullName evidence="3">BofC C-terminal domain-containing protein</fullName>
    </submittedName>
</protein>
<feature type="transmembrane region" description="Helical" evidence="1">
    <location>
        <begin position="21"/>
        <end position="46"/>
    </location>
</feature>
<evidence type="ECO:0000256" key="1">
    <source>
        <dbReference type="SAM" id="Phobius"/>
    </source>
</evidence>
<evidence type="ECO:0000259" key="2">
    <source>
        <dbReference type="Pfam" id="PF08955"/>
    </source>
</evidence>
<dbReference type="EMBL" id="JBHSNC010000024">
    <property type="protein sequence ID" value="MFC5529263.1"/>
    <property type="molecule type" value="Genomic_DNA"/>
</dbReference>
<organism evidence="3 4">
    <name type="scientific">Cohnella yongneupensis</name>
    <dbReference type="NCBI Taxonomy" id="425006"/>
    <lineage>
        <taxon>Bacteria</taxon>
        <taxon>Bacillati</taxon>
        <taxon>Bacillota</taxon>
        <taxon>Bacilli</taxon>
        <taxon>Bacillales</taxon>
        <taxon>Paenibacillaceae</taxon>
        <taxon>Cohnella</taxon>
    </lineage>
</organism>